<dbReference type="AlphaFoldDB" id="A0A1Y2DF22"/>
<dbReference type="Pfam" id="PF11885">
    <property type="entry name" value="DUF3405"/>
    <property type="match status" value="1"/>
</dbReference>
<dbReference type="PANTHER" id="PTHR36205:SF3">
    <property type="entry name" value="MAJOR FACILITATOR SUPERFAMILY TRANSPORTER"/>
    <property type="match status" value="1"/>
</dbReference>
<reference evidence="3 4" key="1">
    <citation type="submission" date="2016-07" db="EMBL/GenBank/DDBJ databases">
        <title>Pervasive Adenine N6-methylation of Active Genes in Fungi.</title>
        <authorList>
            <consortium name="DOE Joint Genome Institute"/>
            <person name="Mondo S.J."/>
            <person name="Dannebaum R.O."/>
            <person name="Kuo R.C."/>
            <person name="Labutti K."/>
            <person name="Haridas S."/>
            <person name="Kuo A."/>
            <person name="Salamov A."/>
            <person name="Ahrendt S.R."/>
            <person name="Lipzen A."/>
            <person name="Sullivan W."/>
            <person name="Andreopoulos W.B."/>
            <person name="Clum A."/>
            <person name="Lindquist E."/>
            <person name="Daum C."/>
            <person name="Ramamoorthy G.K."/>
            <person name="Gryganskyi A."/>
            <person name="Culley D."/>
            <person name="Magnuson J.K."/>
            <person name="James T.Y."/>
            <person name="O'Malley M.A."/>
            <person name="Stajich J.E."/>
            <person name="Spatafora J.W."/>
            <person name="Visel A."/>
            <person name="Grigoriev I.V."/>
        </authorList>
    </citation>
    <scope>NUCLEOTIDE SEQUENCE [LARGE SCALE GENOMIC DNA]</scope>
    <source>
        <strain evidence="3 4">CBS 129021</strain>
    </source>
</reference>
<evidence type="ECO:0000313" key="4">
    <source>
        <dbReference type="Proteomes" id="UP000193689"/>
    </source>
</evidence>
<dbReference type="Proteomes" id="UP000193689">
    <property type="component" value="Unassembled WGS sequence"/>
</dbReference>
<accession>A0A1Y2DF22</accession>
<feature type="compositionally biased region" description="Basic and acidic residues" evidence="1">
    <location>
        <begin position="287"/>
        <end position="306"/>
    </location>
</feature>
<evidence type="ECO:0000256" key="1">
    <source>
        <dbReference type="SAM" id="MobiDB-lite"/>
    </source>
</evidence>
<organism evidence="3 4">
    <name type="scientific">Pseudomassariella vexata</name>
    <dbReference type="NCBI Taxonomy" id="1141098"/>
    <lineage>
        <taxon>Eukaryota</taxon>
        <taxon>Fungi</taxon>
        <taxon>Dikarya</taxon>
        <taxon>Ascomycota</taxon>
        <taxon>Pezizomycotina</taxon>
        <taxon>Sordariomycetes</taxon>
        <taxon>Xylariomycetidae</taxon>
        <taxon>Amphisphaeriales</taxon>
        <taxon>Pseudomassariaceae</taxon>
        <taxon>Pseudomassariella</taxon>
    </lineage>
</organism>
<keyword evidence="2" id="KW-0812">Transmembrane</keyword>
<keyword evidence="2" id="KW-0472">Membrane</keyword>
<sequence length="724" mass="83585">MKGPFSRIPAMLWPRTSSLYTQLPSHGLSEYGAPHTPYTDSSPLGSPRLTSASWRNLKRTTSQSRLSMGLRRISTKRILAICAFLFIVLILIVRGKYQERQRRIEEEAREREKQRNPFPWANFTRLDGFYSGIRTLIKYDECVQEQNAIPHLAMKVHPAPPLDPVKVDPYIKSSDHLKEYYPVSPCFLDEDEQVPAPDVFAYPGIPTNMTGPYFGSYEEIGVKADRCWERFGRFGPYGYSYNKPERGLGLSKSSERSGADKVEAMFRKVDYTRVNWGKAQKRCFEKNKHRFDSNAKPPKDQDEKGAAKKKALPRNAYVLRTWTGYDYSDIQMLSLRAMVNELSLKSGGEYDVHLLVHVKDTTLPIWASEEIYQQVLQKNVPEEFWGITTLWSEQQMKTYYPGPYPAKDQFENHSGQDIFGVYRSAHWALQWFAQQHPEYEFFWNWEMDVRYLGHYYEFHNGVSSWADKQPRKLLWERSSRWWIPSLHGSYEDFSRIVERETAASGAKPIWGSVEFPTAGLGMLPSPNGTTPPTPFEEDNYDWGVFEPADLITFDPLFDPATSSWGYQLDVTGYNRTLAPPPRRAAIVTIARLSRRLLNSMHEETWRMRHTMFPEMWPPSVALHHGMKAVYAPHPVYFDRVWPLEHLDGVFNHPKLPEGSPFGGGEHNHQGSSFYYNAGFSGALWRRWLGAVEAGNGGYEFEEPGTGRMCMRGLLHHPIKWERVA</sequence>
<feature type="region of interest" description="Disordered" evidence="1">
    <location>
        <begin position="287"/>
        <end position="308"/>
    </location>
</feature>
<dbReference type="InParanoid" id="A0A1Y2DF22"/>
<keyword evidence="4" id="KW-1185">Reference proteome</keyword>
<evidence type="ECO:0000256" key="2">
    <source>
        <dbReference type="SAM" id="Phobius"/>
    </source>
</evidence>
<protein>
    <recommendedName>
        <fullName evidence="5">Major facilitator superfamily transporter</fullName>
    </recommendedName>
</protein>
<dbReference type="InterPro" id="IPR021822">
    <property type="entry name" value="DUF3405"/>
</dbReference>
<comment type="caution">
    <text evidence="3">The sequence shown here is derived from an EMBL/GenBank/DDBJ whole genome shotgun (WGS) entry which is preliminary data.</text>
</comment>
<name>A0A1Y2DF22_9PEZI</name>
<feature type="transmembrane region" description="Helical" evidence="2">
    <location>
        <begin position="78"/>
        <end position="97"/>
    </location>
</feature>
<evidence type="ECO:0008006" key="5">
    <source>
        <dbReference type="Google" id="ProtNLM"/>
    </source>
</evidence>
<proteinExistence type="predicted"/>
<gene>
    <name evidence="3" type="ORF">BCR38DRAFT_448664</name>
</gene>
<dbReference type="PANTHER" id="PTHR36205">
    <property type="entry name" value="CHROMOSOME 19, WHOLE GENOME SHOTGUN SEQUENCE"/>
    <property type="match status" value="1"/>
</dbReference>
<dbReference type="RefSeq" id="XP_040710916.1">
    <property type="nucleotide sequence ID" value="XM_040861239.1"/>
</dbReference>
<dbReference type="GeneID" id="63777451"/>
<dbReference type="OrthoDB" id="3353407at2759"/>
<evidence type="ECO:0000313" key="3">
    <source>
        <dbReference type="EMBL" id="ORY57787.1"/>
    </source>
</evidence>
<keyword evidence="2" id="KW-1133">Transmembrane helix</keyword>
<dbReference type="EMBL" id="MCFJ01000018">
    <property type="protein sequence ID" value="ORY57787.1"/>
    <property type="molecule type" value="Genomic_DNA"/>
</dbReference>